<evidence type="ECO:0000313" key="1">
    <source>
        <dbReference type="EMBL" id="TGY17731.1"/>
    </source>
</evidence>
<proteinExistence type="predicted"/>
<organism evidence="1 2">
    <name type="scientific">Lactobacillus intestinalis</name>
    <dbReference type="NCBI Taxonomy" id="151781"/>
    <lineage>
        <taxon>Bacteria</taxon>
        <taxon>Bacillati</taxon>
        <taxon>Bacillota</taxon>
        <taxon>Bacilli</taxon>
        <taxon>Lactobacillales</taxon>
        <taxon>Lactobacillaceae</taxon>
        <taxon>Lactobacillus</taxon>
    </lineage>
</organism>
<gene>
    <name evidence="1" type="ORF">E5351_01065</name>
</gene>
<dbReference type="EMBL" id="SRYV01000001">
    <property type="protein sequence ID" value="TGY17731.1"/>
    <property type="molecule type" value="Genomic_DNA"/>
</dbReference>
<accession>A0A4S2BSC1</accession>
<protein>
    <submittedName>
        <fullName evidence="1">Uncharacterized protein</fullName>
    </submittedName>
</protein>
<evidence type="ECO:0000313" key="2">
    <source>
        <dbReference type="Proteomes" id="UP000309117"/>
    </source>
</evidence>
<sequence>MDQVTFKKEERRFAQLHAQDGSPRQLIRDRIKSLKEMGIGKEEVFTNVKKDYSKHFTDEEIINFINE</sequence>
<name>A0A4S2BSC1_9LACO</name>
<reference evidence="1 2" key="1">
    <citation type="submission" date="2019-04" db="EMBL/GenBank/DDBJ databases">
        <title>Microbes associate with the intestines of laboratory mice.</title>
        <authorList>
            <person name="Navarre W."/>
            <person name="Wong E."/>
            <person name="Huang K."/>
            <person name="Tropini C."/>
            <person name="Ng K."/>
            <person name="Yu B."/>
        </authorList>
    </citation>
    <scope>NUCLEOTIDE SEQUENCE [LARGE SCALE GENOMIC DNA]</scope>
    <source>
        <strain evidence="1 2">NM61_E11</strain>
    </source>
</reference>
<dbReference type="RefSeq" id="WP_057809771.1">
    <property type="nucleotide sequence ID" value="NZ_BAAAXJ010000013.1"/>
</dbReference>
<dbReference type="AlphaFoldDB" id="A0A4S2BSC1"/>
<dbReference type="GeneID" id="75116700"/>
<dbReference type="Proteomes" id="UP000309117">
    <property type="component" value="Unassembled WGS sequence"/>
</dbReference>
<comment type="caution">
    <text evidence="1">The sequence shown here is derived from an EMBL/GenBank/DDBJ whole genome shotgun (WGS) entry which is preliminary data.</text>
</comment>